<dbReference type="AlphaFoldDB" id="A0A9P8K1E9"/>
<dbReference type="OrthoDB" id="3887087at2759"/>
<feature type="non-terminal residue" evidence="1">
    <location>
        <position position="306"/>
    </location>
</feature>
<name>A0A9P8K1E9_AURME</name>
<dbReference type="Proteomes" id="UP000767238">
    <property type="component" value="Unassembled WGS sequence"/>
</dbReference>
<evidence type="ECO:0000313" key="2">
    <source>
        <dbReference type="Proteomes" id="UP000767238"/>
    </source>
</evidence>
<reference evidence="1" key="2">
    <citation type="submission" date="2021-08" db="EMBL/GenBank/DDBJ databases">
        <authorList>
            <person name="Gostincar C."/>
            <person name="Sun X."/>
            <person name="Song Z."/>
            <person name="Gunde-Cimerman N."/>
        </authorList>
    </citation>
    <scope>NUCLEOTIDE SEQUENCE</scope>
    <source>
        <strain evidence="1">EXF-8016</strain>
    </source>
</reference>
<reference evidence="1" key="1">
    <citation type="journal article" date="2021" name="J Fungi (Basel)">
        <title>Virulence traits and population genomics of the black yeast Aureobasidium melanogenum.</title>
        <authorList>
            <person name="Cernosa A."/>
            <person name="Sun X."/>
            <person name="Gostincar C."/>
            <person name="Fang C."/>
            <person name="Gunde-Cimerman N."/>
            <person name="Song Z."/>
        </authorList>
    </citation>
    <scope>NUCLEOTIDE SEQUENCE</scope>
    <source>
        <strain evidence="1">EXF-8016</strain>
    </source>
</reference>
<protein>
    <recommendedName>
        <fullName evidence="3">F-box domain-containing protein</fullName>
    </recommendedName>
</protein>
<organism evidence="1 2">
    <name type="scientific">Aureobasidium melanogenum</name>
    <name type="common">Aureobasidium pullulans var. melanogenum</name>
    <dbReference type="NCBI Taxonomy" id="46634"/>
    <lineage>
        <taxon>Eukaryota</taxon>
        <taxon>Fungi</taxon>
        <taxon>Dikarya</taxon>
        <taxon>Ascomycota</taxon>
        <taxon>Pezizomycotina</taxon>
        <taxon>Dothideomycetes</taxon>
        <taxon>Dothideomycetidae</taxon>
        <taxon>Dothideales</taxon>
        <taxon>Saccotheciaceae</taxon>
        <taxon>Aureobasidium</taxon>
    </lineage>
</organism>
<dbReference type="EMBL" id="JAHFYH010000134">
    <property type="protein sequence ID" value="KAH0211624.1"/>
    <property type="molecule type" value="Genomic_DNA"/>
</dbReference>
<accession>A0A9P8K1E9</accession>
<evidence type="ECO:0000313" key="1">
    <source>
        <dbReference type="EMBL" id="KAH0211624.1"/>
    </source>
</evidence>
<gene>
    <name evidence="1" type="ORF">KCV03_g9658</name>
</gene>
<comment type="caution">
    <text evidence="1">The sequence shown here is derived from an EMBL/GenBank/DDBJ whole genome shotgun (WGS) entry which is preliminary data.</text>
</comment>
<sequence length="306" mass="35074">MARPTSLLALPNELLATIVESVDLTVKDLANLRLACKHTKHFASRALGRRIFVDLDIRYTREAFHWYTALLLSDLGGYVRSVSLISSGSRLQKSYPLRKYVRKKIENEPAYSQLQHLTIQWSGGPVRSWRRAVCAANHLKTLRLSIPDEAPMEIRVFRHTFDRNDELLGSIKSDCLSTLVLARLHVSASILNQLLDLHKETLSTLDIRGCFLVDGNWLEILEWIRLNLSRLQSFYLDVCHEALKKKISLYQQPTGSASTTSLTYFDKSPYALKHYDSPLRLRLQGQREIVNGLSVFLKARERDQAR</sequence>
<proteinExistence type="predicted"/>
<dbReference type="SUPFAM" id="SSF52047">
    <property type="entry name" value="RNI-like"/>
    <property type="match status" value="1"/>
</dbReference>
<evidence type="ECO:0008006" key="3">
    <source>
        <dbReference type="Google" id="ProtNLM"/>
    </source>
</evidence>